<dbReference type="KEGG" id="mmab:HQ865_00805"/>
<dbReference type="Proteomes" id="UP000505355">
    <property type="component" value="Chromosome"/>
</dbReference>
<feature type="domain" description="YubB ferredoxin-like" evidence="1">
    <location>
        <begin position="57"/>
        <end position="117"/>
    </location>
</feature>
<dbReference type="AlphaFoldDB" id="A0A7D4U8P3"/>
<proteinExistence type="predicted"/>
<keyword evidence="3" id="KW-1185">Reference proteome</keyword>
<name>A0A7D4U8P3_9SPHI</name>
<dbReference type="InterPro" id="IPR041329">
    <property type="entry name" value="YubB_C"/>
</dbReference>
<evidence type="ECO:0000313" key="2">
    <source>
        <dbReference type="EMBL" id="QKJ28358.1"/>
    </source>
</evidence>
<protein>
    <recommendedName>
        <fullName evidence="1">YubB ferredoxin-like domain-containing protein</fullName>
    </recommendedName>
</protein>
<dbReference type="EMBL" id="CP054139">
    <property type="protein sequence ID" value="QKJ28358.1"/>
    <property type="molecule type" value="Genomic_DNA"/>
</dbReference>
<accession>A0A7D4U8P3</accession>
<organism evidence="2 3">
    <name type="scientific">Mucilaginibacter mali</name>
    <dbReference type="NCBI Taxonomy" id="2740462"/>
    <lineage>
        <taxon>Bacteria</taxon>
        <taxon>Pseudomonadati</taxon>
        <taxon>Bacteroidota</taxon>
        <taxon>Sphingobacteriia</taxon>
        <taxon>Sphingobacteriales</taxon>
        <taxon>Sphingobacteriaceae</taxon>
        <taxon>Mucilaginibacter</taxon>
    </lineage>
</organism>
<dbReference type="RefSeq" id="WP_173413060.1">
    <property type="nucleotide sequence ID" value="NZ_CP054139.1"/>
</dbReference>
<evidence type="ECO:0000259" key="1">
    <source>
        <dbReference type="Pfam" id="PF18406"/>
    </source>
</evidence>
<dbReference type="Pfam" id="PF18406">
    <property type="entry name" value="DUF1281_C"/>
    <property type="match status" value="1"/>
</dbReference>
<sequence>MANYCSNSVLFLGDAATVAEIKEVFANIEREQQRTHRYHLPNFVSGDKGHMLDICFNEDWINYESRWQPNLDLLVAFAERYEVDFISRFDEMTNGMYGEAIYQNNELKTIYRLAWAEVDLQDDTELAAMREEQQLLLEKHARQGYNR</sequence>
<reference evidence="2 3" key="1">
    <citation type="submission" date="2020-05" db="EMBL/GenBank/DDBJ databases">
        <title>Mucilaginibacter mali sp. nov.</title>
        <authorList>
            <person name="Kim H.S."/>
            <person name="Lee K.C."/>
            <person name="Suh M.K."/>
            <person name="Kim J.-S."/>
            <person name="Han K.-I."/>
            <person name="Eom M.K."/>
            <person name="Shin Y.K."/>
            <person name="Lee J.-S."/>
        </authorList>
    </citation>
    <scope>NUCLEOTIDE SEQUENCE [LARGE SCALE GENOMIC DNA]</scope>
    <source>
        <strain evidence="2 3">G2-14</strain>
    </source>
</reference>
<evidence type="ECO:0000313" key="3">
    <source>
        <dbReference type="Proteomes" id="UP000505355"/>
    </source>
</evidence>
<gene>
    <name evidence="2" type="ORF">HQ865_00805</name>
</gene>